<evidence type="ECO:0000313" key="2">
    <source>
        <dbReference type="Proteomes" id="UP000027601"/>
    </source>
</evidence>
<comment type="caution">
    <text evidence="1">The sequence shown here is derived from an EMBL/GenBank/DDBJ whole genome shotgun (WGS) entry which is preliminary data.</text>
</comment>
<dbReference type="Proteomes" id="UP000027601">
    <property type="component" value="Unassembled WGS sequence"/>
</dbReference>
<reference evidence="1 2" key="1">
    <citation type="journal article" date="2015" name="Microbes Environ.">
        <title>Distribution and evolution of nitrogen fixation genes in the phylum bacteroidetes.</title>
        <authorList>
            <person name="Inoue J."/>
            <person name="Oshima K."/>
            <person name="Suda W."/>
            <person name="Sakamoto M."/>
            <person name="Iino T."/>
            <person name="Noda S."/>
            <person name="Hongoh Y."/>
            <person name="Hattori M."/>
            <person name="Ohkuma M."/>
        </authorList>
    </citation>
    <scope>NUCLEOTIDE SEQUENCE [LARGE SCALE GENOMIC DNA]</scope>
    <source>
        <strain evidence="1 2">JCM 15093</strain>
    </source>
</reference>
<organism evidence="1 2">
    <name type="scientific">Bacteroides graminisolvens DSM 19988 = JCM 15093</name>
    <dbReference type="NCBI Taxonomy" id="1121097"/>
    <lineage>
        <taxon>Bacteria</taxon>
        <taxon>Pseudomonadati</taxon>
        <taxon>Bacteroidota</taxon>
        <taxon>Bacteroidia</taxon>
        <taxon>Bacteroidales</taxon>
        <taxon>Bacteroidaceae</taxon>
        <taxon>Bacteroides</taxon>
    </lineage>
</organism>
<proteinExistence type="predicted"/>
<evidence type="ECO:0000313" key="1">
    <source>
        <dbReference type="EMBL" id="GAK37789.1"/>
    </source>
</evidence>
<keyword evidence="2" id="KW-1185">Reference proteome</keyword>
<protein>
    <submittedName>
        <fullName evidence="1">Uncharacterized protein</fullName>
    </submittedName>
</protein>
<dbReference type="eggNOG" id="ENOG50343CP">
    <property type="taxonomic scope" value="Bacteria"/>
</dbReference>
<gene>
    <name evidence="1" type="ORF">JCM15093_3068</name>
</gene>
<accession>A0A069DBV9</accession>
<name>A0A069DBV9_9BACE</name>
<dbReference type="EMBL" id="BAJS01000029">
    <property type="protein sequence ID" value="GAK37789.1"/>
    <property type="molecule type" value="Genomic_DNA"/>
</dbReference>
<dbReference type="STRING" id="1121097.GCA_000428125_01525"/>
<sequence length="104" mass="11699">MPQTPSYLEEVIIPIFKSLAEIIRKKGVKIPTTQTYRPIKGYYRIKIGLTTVGGFSVPGNGDYAIYFTPMKNANPIGDRQLVSDTEELLQLINNQLKAKQQLIT</sequence>
<dbReference type="AlphaFoldDB" id="A0A069DBV9"/>